<accession>Q3Z9Y1</accession>
<organism evidence="1 2">
    <name type="scientific">Dehalococcoides mccartyi (strain ATCC BAA-2266 / KCTC 15142 / 195)</name>
    <name type="common">Dehalococcoides ethenogenes (strain 195)</name>
    <dbReference type="NCBI Taxonomy" id="243164"/>
    <lineage>
        <taxon>Bacteria</taxon>
        <taxon>Bacillati</taxon>
        <taxon>Chloroflexota</taxon>
        <taxon>Dehalococcoidia</taxon>
        <taxon>Dehalococcoidales</taxon>
        <taxon>Dehalococcoidaceae</taxon>
        <taxon>Dehalococcoides</taxon>
    </lineage>
</organism>
<dbReference type="STRING" id="243164.DET0220"/>
<protein>
    <submittedName>
        <fullName evidence="1">Uncharacterized protein</fullName>
    </submittedName>
</protein>
<name>Q3Z9Y1_DEHM1</name>
<proteinExistence type="predicted"/>
<dbReference type="EMBL" id="CP000027">
    <property type="protein sequence ID" value="AAW40497.1"/>
    <property type="molecule type" value="Genomic_DNA"/>
</dbReference>
<dbReference type="InParanoid" id="Q3Z9Y1"/>
<keyword evidence="2" id="KW-1185">Reference proteome</keyword>
<reference evidence="1 2" key="1">
    <citation type="journal article" date="2005" name="Science">
        <title>Genome sequence of the PCE-dechlorinating bacterium Dehalococcoides ethenogenes.</title>
        <authorList>
            <person name="Seshadri R."/>
            <person name="Adrian L."/>
            <person name="Fouts D.E."/>
            <person name="Eisen J.A."/>
            <person name="Phillippy A.M."/>
            <person name="Methe B.A."/>
            <person name="Ward N.L."/>
            <person name="Nelson W.C."/>
            <person name="Deboy R.T."/>
            <person name="Khouri H.M."/>
            <person name="Kolonay J.F."/>
            <person name="Dodson R.J."/>
            <person name="Daugherty S.C."/>
            <person name="Brinkac L.M."/>
            <person name="Sullivan S.A."/>
            <person name="Madupu R."/>
            <person name="Nelson K.E."/>
            <person name="Kang K.H."/>
            <person name="Impraim M."/>
            <person name="Tran K."/>
            <person name="Robinson J.M."/>
            <person name="Forberger H.A."/>
            <person name="Fraser C.M."/>
            <person name="Zinder S.H."/>
            <person name="Heidelberg J.F."/>
        </authorList>
    </citation>
    <scope>NUCLEOTIDE SEQUENCE [LARGE SCALE GENOMIC DNA]</scope>
    <source>
        <strain evidence="2">ATCC BAA-2266 / KCTC 15142 / 195</strain>
    </source>
</reference>
<dbReference type="HOGENOM" id="CLU_3403129_0_0_0"/>
<evidence type="ECO:0000313" key="2">
    <source>
        <dbReference type="Proteomes" id="UP000008289"/>
    </source>
</evidence>
<gene>
    <name evidence="1" type="ordered locus">DET0220</name>
</gene>
<dbReference type="KEGG" id="det:DET0220"/>
<dbReference type="AlphaFoldDB" id="Q3Z9Y1"/>
<sequence length="30" mass="3522">MSLQSEKIYLNIVLVTRYKTGFIPGPFRCF</sequence>
<dbReference type="Proteomes" id="UP000008289">
    <property type="component" value="Chromosome"/>
</dbReference>
<evidence type="ECO:0000313" key="1">
    <source>
        <dbReference type="EMBL" id="AAW40497.1"/>
    </source>
</evidence>